<keyword evidence="3 4" id="KW-0326">Glycosidase</keyword>
<organism evidence="7 8">
    <name type="scientific">Steinernema carpocapsae</name>
    <name type="common">Entomopathogenic nematode</name>
    <dbReference type="NCBI Taxonomy" id="34508"/>
    <lineage>
        <taxon>Eukaryota</taxon>
        <taxon>Metazoa</taxon>
        <taxon>Ecdysozoa</taxon>
        <taxon>Nematoda</taxon>
        <taxon>Chromadorea</taxon>
        <taxon>Rhabditida</taxon>
        <taxon>Tylenchina</taxon>
        <taxon>Panagrolaimomorpha</taxon>
        <taxon>Strongyloidoidea</taxon>
        <taxon>Steinernematidae</taxon>
        <taxon>Steinernema</taxon>
    </lineage>
</organism>
<accession>A0A4U8UQ67</accession>
<keyword evidence="8" id="KW-1185">Reference proteome</keyword>
<dbReference type="Pfam" id="PF00704">
    <property type="entry name" value="Glyco_hydro_18"/>
    <property type="match status" value="1"/>
</dbReference>
<dbReference type="InterPro" id="IPR036861">
    <property type="entry name" value="Endochitinase-like_sf"/>
</dbReference>
<dbReference type="InterPro" id="IPR001579">
    <property type="entry name" value="Glyco_hydro_18_chit_AS"/>
</dbReference>
<evidence type="ECO:0000259" key="6">
    <source>
        <dbReference type="PROSITE" id="PS51910"/>
    </source>
</evidence>
<dbReference type="InterPro" id="IPR001002">
    <property type="entry name" value="Chitin-bd_1"/>
</dbReference>
<dbReference type="InterPro" id="IPR029070">
    <property type="entry name" value="Chitinase_insertion_sf"/>
</dbReference>
<reference evidence="7 8" key="1">
    <citation type="journal article" date="2015" name="Genome Biol.">
        <title>Comparative genomics of Steinernema reveals deeply conserved gene regulatory networks.</title>
        <authorList>
            <person name="Dillman A.R."/>
            <person name="Macchietto M."/>
            <person name="Porter C.F."/>
            <person name="Rogers A."/>
            <person name="Williams B."/>
            <person name="Antoshechkin I."/>
            <person name="Lee M.M."/>
            <person name="Goodwin Z."/>
            <person name="Lu X."/>
            <person name="Lewis E.E."/>
            <person name="Goodrich-Blair H."/>
            <person name="Stock S.P."/>
            <person name="Adams B.J."/>
            <person name="Sternberg P.W."/>
            <person name="Mortazavi A."/>
        </authorList>
    </citation>
    <scope>NUCLEOTIDE SEQUENCE [LARGE SCALE GENOMIC DNA]</scope>
    <source>
        <strain evidence="7 8">ALL</strain>
    </source>
</reference>
<evidence type="ECO:0000256" key="3">
    <source>
        <dbReference type="ARBA" id="ARBA00023295"/>
    </source>
</evidence>
<dbReference type="GO" id="GO:0006032">
    <property type="term" value="P:chitin catabolic process"/>
    <property type="evidence" value="ECO:0007669"/>
    <property type="project" value="UniProtKB-ARBA"/>
</dbReference>
<protein>
    <recommendedName>
        <fullName evidence="6">GH18 domain-containing protein</fullName>
    </recommendedName>
</protein>
<gene>
    <name evidence="7" type="ORF">L596_002407</name>
</gene>
<dbReference type="PROSITE" id="PS51910">
    <property type="entry name" value="GH18_2"/>
    <property type="match status" value="1"/>
</dbReference>
<dbReference type="Gene3D" id="3.30.60.10">
    <property type="entry name" value="Endochitinase-like"/>
    <property type="match status" value="1"/>
</dbReference>
<dbReference type="InterPro" id="IPR001223">
    <property type="entry name" value="Glyco_hydro18_cat"/>
</dbReference>
<keyword evidence="2 4" id="KW-0378">Hydrolase</keyword>
<dbReference type="GO" id="GO:0008061">
    <property type="term" value="F:chitin binding"/>
    <property type="evidence" value="ECO:0007669"/>
    <property type="project" value="UniProtKB-KW"/>
</dbReference>
<dbReference type="PANTHER" id="PTHR46073">
    <property type="entry name" value="CHITINASE"/>
    <property type="match status" value="1"/>
</dbReference>
<dbReference type="CDD" id="cd10909">
    <property type="entry name" value="ChtBD1_GH18_2"/>
    <property type="match status" value="2"/>
</dbReference>
<keyword evidence="1" id="KW-0147">Chitin-binding</keyword>
<dbReference type="GO" id="GO:0004568">
    <property type="term" value="F:chitinase activity"/>
    <property type="evidence" value="ECO:0007669"/>
    <property type="project" value="UniProtKB-ARBA"/>
</dbReference>
<dbReference type="STRING" id="34508.A0A4U8UQ67"/>
<feature type="region of interest" description="Disordered" evidence="5">
    <location>
        <begin position="1"/>
        <end position="20"/>
    </location>
</feature>
<evidence type="ECO:0000256" key="1">
    <source>
        <dbReference type="ARBA" id="ARBA00022669"/>
    </source>
</evidence>
<dbReference type="SMART" id="SM00636">
    <property type="entry name" value="Glyco_18"/>
    <property type="match status" value="1"/>
</dbReference>
<comment type="caution">
    <text evidence="7">The sequence shown here is derived from an EMBL/GenBank/DDBJ whole genome shotgun (WGS) entry which is preliminary data.</text>
</comment>
<dbReference type="PANTHER" id="PTHR46073:SF4">
    <property type="entry name" value="GH18 DOMAIN-CONTAINING PROTEIN"/>
    <property type="match status" value="1"/>
</dbReference>
<proteinExistence type="predicted"/>
<dbReference type="PROSITE" id="PS01095">
    <property type="entry name" value="GH18_1"/>
    <property type="match status" value="1"/>
</dbReference>
<dbReference type="SUPFAM" id="SSF51445">
    <property type="entry name" value="(Trans)glycosidases"/>
    <property type="match status" value="1"/>
</dbReference>
<dbReference type="SMART" id="SM00270">
    <property type="entry name" value="ChtBD1"/>
    <property type="match status" value="3"/>
</dbReference>
<evidence type="ECO:0000313" key="8">
    <source>
        <dbReference type="Proteomes" id="UP000298663"/>
    </source>
</evidence>
<dbReference type="AlphaFoldDB" id="A0A4U8UQ67"/>
<dbReference type="Proteomes" id="UP000298663">
    <property type="component" value="Chromosome X"/>
</dbReference>
<dbReference type="GO" id="GO:0005975">
    <property type="term" value="P:carbohydrate metabolic process"/>
    <property type="evidence" value="ECO:0007669"/>
    <property type="project" value="InterPro"/>
</dbReference>
<evidence type="ECO:0000256" key="2">
    <source>
        <dbReference type="ARBA" id="ARBA00022801"/>
    </source>
</evidence>
<dbReference type="EMBL" id="AZBU02000001">
    <property type="protein sequence ID" value="TMS34909.1"/>
    <property type="molecule type" value="Genomic_DNA"/>
</dbReference>
<dbReference type="SUPFAM" id="SSF54556">
    <property type="entry name" value="Chitinase insertion domain"/>
    <property type="match status" value="1"/>
</dbReference>
<evidence type="ECO:0000256" key="4">
    <source>
        <dbReference type="RuleBase" id="RU000489"/>
    </source>
</evidence>
<dbReference type="EMBL" id="CM016762">
    <property type="protein sequence ID" value="TMS34909.1"/>
    <property type="molecule type" value="Genomic_DNA"/>
</dbReference>
<evidence type="ECO:0000313" key="7">
    <source>
        <dbReference type="EMBL" id="TMS34909.1"/>
    </source>
</evidence>
<evidence type="ECO:0000256" key="5">
    <source>
        <dbReference type="SAM" id="MobiDB-lite"/>
    </source>
</evidence>
<name>A0A4U8UQ67_STECR</name>
<sequence length="718" mass="80862">MNHRRRCANRSQTREDDDLLPPLMTATDAAKNTGLEPLLGMQDILGSGRALIKLVPYKNFRLLAFNLLLQTQKFFNLTSSDTRSAMIKPFSPDATKLTLLRISQLLFCLFAFLCERVSTEYRGAADASPTRVFTSWGTRSFTNEQAKKLTHVIYAFFQMDHDGSIRISGSESRLREFMTVARSHPHLKVMFAIGGWENSQYFSFLAADYYRRNILIQSIVSVIHQWKFDGVDVDWEHPVTGGKDGGMPADRRNYVHLMKELRHAFTAYVEEHDLPDLLLISFAGAAGQWTLDPGYDLPSLLKYVDFVNVMTYDYFGAWESKWGSYTGPPAPLFFGMPKTFSGKMTVDWTMKYYYCHGKSSEKLNLGIPFYGRYWKNVGEPVDRSDPMWRTAKKNRFGKFEGGEVAWRDLGPKGWPVEQTRYHEPTKSAYIFSDSTRLFLSYETPKTIGEKVDYAISKNFGGLMIWAIDLDDDVDTLLNCTVTDAFCRGTRSSTESIYRCSPVKEQRWWTFDDGEELAGMCGRSAPLYNGYYPVCDPDDPGYSCCGKFGYCGSGPEFCKCSGCVDYGSNPLEILKEPVKPTTAVRWYTSDAENGRRGRCGHLAPKMSDGRYAICNPDDPGFHCCSSGGYCGSSPEHCECDGCVDFKKIPDYEYKEVKWWTFASGAHNIGRCGPSAPKLAGGLVPECNPETVNAHCCSSSGYCGSGDLYCKCKGCKNYRL</sequence>
<dbReference type="Gene3D" id="3.10.50.10">
    <property type="match status" value="1"/>
</dbReference>
<dbReference type="InterPro" id="IPR017853">
    <property type="entry name" value="GH"/>
</dbReference>
<feature type="domain" description="GH18" evidence="6">
    <location>
        <begin position="116"/>
        <end position="492"/>
    </location>
</feature>
<dbReference type="Gene3D" id="3.20.20.80">
    <property type="entry name" value="Glycosidases"/>
    <property type="match status" value="1"/>
</dbReference>
<reference evidence="7 8" key="2">
    <citation type="journal article" date="2019" name="G3 (Bethesda)">
        <title>Hybrid Assembly of the Genome of the Entomopathogenic Nematode Steinernema carpocapsae Identifies the X-Chromosome.</title>
        <authorList>
            <person name="Serra L."/>
            <person name="Macchietto M."/>
            <person name="Macias-Munoz A."/>
            <person name="McGill C.J."/>
            <person name="Rodriguez I.M."/>
            <person name="Rodriguez B."/>
            <person name="Murad R."/>
            <person name="Mortazavi A."/>
        </authorList>
    </citation>
    <scope>NUCLEOTIDE SEQUENCE [LARGE SCALE GENOMIC DNA]</scope>
    <source>
        <strain evidence="7 8">ALL</strain>
    </source>
</reference>
<dbReference type="InterPro" id="IPR011583">
    <property type="entry name" value="Chitinase_II/V-like_cat"/>
</dbReference>
<dbReference type="OrthoDB" id="10063355at2759"/>